<feature type="compositionally biased region" description="Basic and acidic residues" evidence="1">
    <location>
        <begin position="956"/>
        <end position="980"/>
    </location>
</feature>
<feature type="region of interest" description="Disordered" evidence="1">
    <location>
        <begin position="1"/>
        <end position="90"/>
    </location>
</feature>
<dbReference type="OMA" id="RCHETIF"/>
<reference evidence="2" key="1">
    <citation type="submission" date="2013-04" db="EMBL/GenBank/DDBJ databases">
        <title>The Genome Sequence of Fonticula alba ATCC 38817.</title>
        <authorList>
            <consortium name="The Broad Institute Genomics Platform"/>
            <person name="Russ C."/>
            <person name="Cuomo C."/>
            <person name="Burger G."/>
            <person name="Gray M.W."/>
            <person name="Holland P.W.H."/>
            <person name="King N."/>
            <person name="Lang F.B.F."/>
            <person name="Roger A.J."/>
            <person name="Ruiz-Trillo I."/>
            <person name="Brown M."/>
            <person name="Walker B."/>
            <person name="Young S."/>
            <person name="Zeng Q."/>
            <person name="Gargeya S."/>
            <person name="Fitzgerald M."/>
            <person name="Haas B."/>
            <person name="Abouelleil A."/>
            <person name="Allen A.W."/>
            <person name="Alvarado L."/>
            <person name="Arachchi H.M."/>
            <person name="Berlin A.M."/>
            <person name="Chapman S.B."/>
            <person name="Gainer-Dewar J."/>
            <person name="Goldberg J."/>
            <person name="Griggs A."/>
            <person name="Gujja S."/>
            <person name="Hansen M."/>
            <person name="Howarth C."/>
            <person name="Imamovic A."/>
            <person name="Ireland A."/>
            <person name="Larimer J."/>
            <person name="McCowan C."/>
            <person name="Murphy C."/>
            <person name="Pearson M."/>
            <person name="Poon T.W."/>
            <person name="Priest M."/>
            <person name="Roberts A."/>
            <person name="Saif S."/>
            <person name="Shea T."/>
            <person name="Sisk P."/>
            <person name="Sykes S."/>
            <person name="Wortman J."/>
            <person name="Nusbaum C."/>
            <person name="Birren B."/>
        </authorList>
    </citation>
    <scope>NUCLEOTIDE SEQUENCE [LARGE SCALE GENOMIC DNA]</scope>
    <source>
        <strain evidence="2">ATCC 38817</strain>
    </source>
</reference>
<feature type="region of interest" description="Disordered" evidence="1">
    <location>
        <begin position="102"/>
        <end position="307"/>
    </location>
</feature>
<evidence type="ECO:0000313" key="3">
    <source>
        <dbReference type="Proteomes" id="UP000030693"/>
    </source>
</evidence>
<proteinExistence type="predicted"/>
<feature type="compositionally biased region" description="Acidic residues" evidence="1">
    <location>
        <begin position="196"/>
        <end position="255"/>
    </location>
</feature>
<dbReference type="EMBL" id="KB932205">
    <property type="protein sequence ID" value="KCV69892.1"/>
    <property type="molecule type" value="Genomic_DNA"/>
</dbReference>
<gene>
    <name evidence="2" type="ORF">H696_03359</name>
</gene>
<dbReference type="InterPro" id="IPR029060">
    <property type="entry name" value="PIN-like_dom_sf"/>
</dbReference>
<evidence type="ECO:0000313" key="2">
    <source>
        <dbReference type="EMBL" id="KCV69892.1"/>
    </source>
</evidence>
<feature type="compositionally biased region" description="Low complexity" evidence="1">
    <location>
        <begin position="999"/>
        <end position="1031"/>
    </location>
</feature>
<feature type="compositionally biased region" description="Basic residues" evidence="1">
    <location>
        <begin position="1438"/>
        <end position="1449"/>
    </location>
</feature>
<feature type="compositionally biased region" description="Acidic residues" evidence="1">
    <location>
        <begin position="264"/>
        <end position="273"/>
    </location>
</feature>
<evidence type="ECO:0000256" key="1">
    <source>
        <dbReference type="SAM" id="MobiDB-lite"/>
    </source>
</evidence>
<feature type="compositionally biased region" description="Low complexity" evidence="1">
    <location>
        <begin position="1483"/>
        <end position="1493"/>
    </location>
</feature>
<feature type="compositionally biased region" description="Basic and acidic residues" evidence="1">
    <location>
        <begin position="1598"/>
        <end position="1609"/>
    </location>
</feature>
<dbReference type="eggNOG" id="ENOG502RV7J">
    <property type="taxonomic scope" value="Eukaryota"/>
</dbReference>
<feature type="compositionally biased region" description="Acidic residues" evidence="1">
    <location>
        <begin position="129"/>
        <end position="146"/>
    </location>
</feature>
<feature type="compositionally biased region" description="Basic residues" evidence="1">
    <location>
        <begin position="1661"/>
        <end position="1676"/>
    </location>
</feature>
<keyword evidence="3" id="KW-1185">Reference proteome</keyword>
<feature type="compositionally biased region" description="Acidic residues" evidence="1">
    <location>
        <begin position="176"/>
        <end position="186"/>
    </location>
</feature>
<feature type="compositionally biased region" description="Acidic residues" evidence="1">
    <location>
        <begin position="1213"/>
        <end position="1261"/>
    </location>
</feature>
<feature type="compositionally biased region" description="Low complexity" evidence="1">
    <location>
        <begin position="1516"/>
        <end position="1542"/>
    </location>
</feature>
<feature type="compositionally biased region" description="Basic and acidic residues" evidence="1">
    <location>
        <begin position="1348"/>
        <end position="1358"/>
    </location>
</feature>
<feature type="compositionally biased region" description="Low complexity" evidence="1">
    <location>
        <begin position="2029"/>
        <end position="2047"/>
    </location>
</feature>
<dbReference type="Gene3D" id="3.40.50.1010">
    <property type="entry name" value="5'-nuclease"/>
    <property type="match status" value="1"/>
</dbReference>
<feature type="region of interest" description="Disordered" evidence="1">
    <location>
        <begin position="1982"/>
        <end position="2063"/>
    </location>
</feature>
<accession>A0A058Z8N7</accession>
<dbReference type="SUPFAM" id="SSF88723">
    <property type="entry name" value="PIN domain-like"/>
    <property type="match status" value="1"/>
</dbReference>
<feature type="compositionally biased region" description="Acidic residues" evidence="1">
    <location>
        <begin position="1169"/>
        <end position="1205"/>
    </location>
</feature>
<feature type="compositionally biased region" description="Acidic residues" evidence="1">
    <location>
        <begin position="1134"/>
        <end position="1144"/>
    </location>
</feature>
<feature type="compositionally biased region" description="Acidic residues" evidence="1">
    <location>
        <begin position="107"/>
        <end position="117"/>
    </location>
</feature>
<dbReference type="PANTHER" id="PTHR21713">
    <property type="entry name" value="NASCENT POLYPEPTIDE ASSOCIATED COMPLEX ALPHA SUBUNIT-RELATED"/>
    <property type="match status" value="1"/>
</dbReference>
<name>A0A058Z8N7_FONAL</name>
<feature type="compositionally biased region" description="Basic residues" evidence="1">
    <location>
        <begin position="10"/>
        <end position="21"/>
    </location>
</feature>
<protein>
    <submittedName>
        <fullName evidence="2">Uncharacterized protein</fullName>
    </submittedName>
</protein>
<dbReference type="InterPro" id="IPR016641">
    <property type="entry name" value="EGD2/NACA0like"/>
</dbReference>
<feature type="compositionally biased region" description="Low complexity" evidence="1">
    <location>
        <begin position="1700"/>
        <end position="1709"/>
    </location>
</feature>
<sequence length="2063" mass="225819">MGIFMLPSHLKSRASKKRLAKPKAADQATSGEECPSSASTSGDIASEGDDEGGTEDHDSPKDEDDDDQDRGLDHDYDVSDDDDEHSDGFCASHFGMRVARLAPSDLPGDDLLSDEFSMDNPILGPFSSDPDDDDAEDEDEEGDDVHEDAADDHGDLYPACPYAEGLHSDDSGLGDMDIEDSDMEDSYPEHSLSEDMLPEDMLPEDMLPEDMLPEDMLPEDLATEDLATEDIDMSDDEEYPEAIEDTDREDADSADLPESTDSTDSTEDTDPEGVEQAPAEGLDAGDPAKPSPSRTKPQAKWRPAATSESITDPFQYLHFKQSNKNGPTVLPVDLNNMLYEMILSSFLYLDQRRSIGYDSHLVTHYLDALVDWLARNKWYPVFVMDGLKPLKKDATTKNRKETKTQFLNNRLTDYLEQYSNQDYEAAALHLQGTNHKEECSLRKCGLDCMTRKLPMHRNNCCEQAGCRPSCPVRKRLAKPEDPDNRYYRTPLPFSHCVEFVNVWAIAQGHLATMARAKPKTLAFIGSFSQADDVLSLLSLHFHVPVLRLSLTLLPLFLDLPGARTPGARWPHRSNDKDFVVHGYGQMKMSYLFQKQFTLQLADHGPKFKNLPGDESGRCHETIFQQLLMKHLGIKYSVQLAWLPLIMGCDFGPPDGRVWFLVKDCLGRTSDVLSGYFKQALSCYDDPDKPWPQDGKGFIENWRQKMRTRHLTVEILRDLLGALPKPTDLVSFHYRPNNNWGKIPLPVLQVMRARHDDILPLERYLTQCSGPGVMMLKRDVLNQQWSKQRNFKGIRDGILFCLGVYNAGLTAMGNLQQKKYADDLRFYLEKHCRLDPANPWCLVSTQKPPSLVCPKDPPKRSALAPGKPLSITRSTHVQPEPGTPVGKKPRAKKPAVHPAASVKASALQAADRKPCPGEPVDLEPVGQEPGECPTSSMGGAAHGACSEDKLADEEPTDQDHTEEAGDGKQPIDEELSCHELVGKMLVNDRPVDQQSASGEPTDQQPIDQQPIDQQSTDQQSTDQQSTDQQSIDLQPADRVPAERTLAGKGPCNQSSVDEEPSAEKVSEDELAGQMLAQQEIPEQELTDRAIAVQDTTDKETMDEETVDEEIVEQQIVEQELTDEELLEQETVHEEPTDEETTEQEIVEQKAIEQEISEQETVEQEHTNGEFSDEETIDEEILAQETVDEEPTDRELTDEVFTDEESAGETLTGEELTDEELTGEELTGEELTGEELTGEELTGEELTDEELADEGTPDGDLGDDESHSTGNVADKPGTADAIDEQMADQGPAEQGDPQTTEDDGEDAGAAGGDAHGESAHRRPAPRLVDDREPGDMLPAEAGLLMAKQGAKKDINRDPAAAKKPPAAKKPAAKKPATAAPDAVPATDEKPDTKKPGAQNLPAKKPGPKKPSTKKCDDQAADSQDPDEAKPPKQGPNAKKPVAKKPVAKKKLAAAADPDATGATTDGADATETDAKKPLPKKPASKKPAPSKKSASQATDPTGASGKVDTPNGADPNEASAKSTTPKKPASKKAPPLKKPAAPAPDATETNDKEPADQDAAGAKPVGKKPKAKKPGAPEPKAKKPAARGPEDEPPAAAQDPAKHSPSARESETQSLEDSGNEGLAGLGPNTTEPSVEASDSTDPSPPESDATDEPPCEPGTKKAAGRKAPAKAARKTKPAKPEGAPDEVAPPRSQKPGPHVGPPAGSAAEEGTGAGEGPKHRLCQCHEAPYLIQPLMLGQPHLPLFAQAFCMAHPKNIQRPYSRIVDTFKADLWIIKGLKLSIMPPLPQYAILPKGATVWDRSRHARLLLYTMLSRGPHGGAAKQVKMIRVRECQSVPVPVPDGWGFRAPSTQESNYNLGQHWEENIVALLRMVDDLLEGNLQRGLDRALLAAIILSTFFAKQASPTADKDLADNMAKLCFHVRGFQATEAAEVLKQLDLPASIRMKAFSALTAFHPPKQDKFIALAKDIIACCLERVVDASLGRDVSSPMQPKQKPKPKPKPKQGQEQEQEQEEKQEQEQEQEQQQDEPQEPQQQDEQQQQQEQQQESQELQDRHPWRSPPRRST</sequence>
<dbReference type="OrthoDB" id="25987at2759"/>
<dbReference type="RefSeq" id="XP_009495498.1">
    <property type="nucleotide sequence ID" value="XM_009497223.1"/>
</dbReference>
<organism evidence="2">
    <name type="scientific">Fonticula alba</name>
    <name type="common">Slime mold</name>
    <dbReference type="NCBI Taxonomy" id="691883"/>
    <lineage>
        <taxon>Eukaryota</taxon>
        <taxon>Rotosphaerida</taxon>
        <taxon>Fonticulaceae</taxon>
        <taxon>Fonticula</taxon>
    </lineage>
</organism>
<feature type="compositionally biased region" description="Acidic residues" evidence="1">
    <location>
        <begin position="2017"/>
        <end position="2028"/>
    </location>
</feature>
<feature type="region of interest" description="Disordered" evidence="1">
    <location>
        <begin position="1117"/>
        <end position="1718"/>
    </location>
</feature>
<dbReference type="Proteomes" id="UP000030693">
    <property type="component" value="Unassembled WGS sequence"/>
</dbReference>
<dbReference type="GO" id="GO:0005854">
    <property type="term" value="C:nascent polypeptide-associated complex"/>
    <property type="evidence" value="ECO:0007669"/>
    <property type="project" value="InterPro"/>
</dbReference>
<feature type="compositionally biased region" description="Low complexity" evidence="1">
    <location>
        <begin position="1371"/>
        <end position="1383"/>
    </location>
</feature>
<feature type="compositionally biased region" description="Low complexity" evidence="1">
    <location>
        <begin position="898"/>
        <end position="908"/>
    </location>
</feature>
<feature type="compositionally biased region" description="Low complexity" evidence="1">
    <location>
        <begin position="1450"/>
        <end position="1467"/>
    </location>
</feature>
<dbReference type="GeneID" id="20528084"/>
<feature type="region of interest" description="Disordered" evidence="1">
    <location>
        <begin position="850"/>
        <end position="1067"/>
    </location>
</feature>